<dbReference type="InterPro" id="IPR036859">
    <property type="entry name" value="CAP-Gly_dom_sf"/>
</dbReference>
<feature type="domain" description="CAP-Gly" evidence="13">
    <location>
        <begin position="1784"/>
        <end position="1826"/>
    </location>
</feature>
<feature type="non-terminal residue" evidence="14">
    <location>
        <position position="1899"/>
    </location>
</feature>
<keyword evidence="3" id="KW-0597">Phosphoprotein</keyword>
<comment type="similarity">
    <text evidence="10">Belongs to the TRAFAC class myosin-kinesin ATPase superfamily. Kinesin family.</text>
</comment>
<dbReference type="PROSITE" id="PS50067">
    <property type="entry name" value="KINESIN_MOTOR_2"/>
    <property type="match status" value="1"/>
</dbReference>
<keyword evidence="15" id="KW-1185">Reference proteome</keyword>
<dbReference type="Pfam" id="PF16183">
    <property type="entry name" value="Kinesin_assoc"/>
    <property type="match status" value="1"/>
</dbReference>
<dbReference type="PRINTS" id="PR00380">
    <property type="entry name" value="KINESINHEAVY"/>
</dbReference>
<dbReference type="SMART" id="SM01052">
    <property type="entry name" value="CAP_GLY"/>
    <property type="match status" value="1"/>
</dbReference>
<dbReference type="Gene3D" id="3.40.850.10">
    <property type="entry name" value="Kinesin motor domain"/>
    <property type="match status" value="1"/>
</dbReference>
<feature type="compositionally biased region" description="Basic and acidic residues" evidence="11">
    <location>
        <begin position="1883"/>
        <end position="1899"/>
    </location>
</feature>
<feature type="binding site" evidence="10">
    <location>
        <begin position="86"/>
        <end position="93"/>
    </location>
    <ligand>
        <name>ATP</name>
        <dbReference type="ChEBI" id="CHEBI:30616"/>
    </ligand>
</feature>
<dbReference type="Pfam" id="PF00225">
    <property type="entry name" value="Kinesin"/>
    <property type="match status" value="1"/>
</dbReference>
<dbReference type="Gene3D" id="2.30.30.190">
    <property type="entry name" value="CAP Gly-rich-like domain"/>
    <property type="match status" value="1"/>
</dbReference>
<evidence type="ECO:0000256" key="1">
    <source>
        <dbReference type="ARBA" id="ARBA00004245"/>
    </source>
</evidence>
<dbReference type="FunFam" id="2.30.30.190:FF:000009">
    <property type="entry name" value="Kinesin family member 13B"/>
    <property type="match status" value="1"/>
</dbReference>
<dbReference type="GO" id="GO:0008017">
    <property type="term" value="F:microtubule binding"/>
    <property type="evidence" value="ECO:0007669"/>
    <property type="project" value="InterPro"/>
</dbReference>
<dbReference type="Gene3D" id="2.60.200.20">
    <property type="match status" value="1"/>
</dbReference>
<gene>
    <name evidence="14" type="primary">Kif13b</name>
    <name evidence="14" type="ORF">SCLMEX_R14602</name>
</gene>
<dbReference type="CDD" id="cd22730">
    <property type="entry name" value="FHA_KIF13B"/>
    <property type="match status" value="1"/>
</dbReference>
<keyword evidence="9" id="KW-0206">Cytoskeleton</keyword>
<sequence length="1899" mass="210170">ELDLHTKCVVDVDANKVILHPVNTNLSKGDASRTHPKVFAYDHCFWSMDESVKEKYAGQDVVFKCLGENILQNAFEGYNACIFAYGQTGSGKSYTMMGTADQPGLIPKLCSGLFERAQKEENEEQSFKVEVSYMEIYNEKVRDLLDPKGSRQSLKVREHSVYGPYVDGLSKLAVASYKDIESLMSEGNKSRTVAATNMNEESSRSHAVFKIILTHTLYDVQSGTSGEKVGKLSLVDLAGSERATKTGAAGDRLKEGSNINKSLTTLGLVISALADQAAGKNKNKFVPYRDSVLTWLLKDSLGGNSKTAMVATVSPAADNYDETLSTLRYADRAKNIVNHAVVNEDPNARIIRELREEVEKLREQLTKAEAMKSPELKERLEESEKLIQEMTVTWEEKLRKTEEIAQERQKQLESLGISLQSSGIKVGDNKCFLVNLNADPALNELLVYYLKEHTLIGSDNSQDIQLCGMGILPEHCIIDITPEGQVVLTPQKNTRTFVNGSAVVCPIQLHHGDRILWGNNHFFRLNLPKKKKKVDHEDEERESSMKGSASVEQLDVDGDNSSEVSSEINFSYEYAQMEVTMKALGSNDPMQSILQSLEQQHEEEKRSALERQRLMYEHELEQLRRRLSPEKQHLRAMDRFSLHSPSAQQRLRQWAEEREEMLTHSLRKLREQIVKANLYVREANFIGEELDKRTEYKVTLQIPASSLNANSKRGAILSEPAIQVRRKGKGKQIWSLEKLENRLVDMRDLYQEWKDCEEDNPVMRSYFRRADPFYDEQENHSLIGVANVFLECLFYDVKLQYAVPIINQKGEVSGRLHVEVVRVSGEIDERLVGGEDSPECSSENDVQERKLVCRIKILQATGLPQHLSNFVVCKYTFWDQLEPVSVAPEVDPSQSSIGKEPRCMVVFDHCHEVSVSISEDFMEHLYDGALAIEVYGRKQSGDRKNPALWDLGIIQAKTRSLRDRWSEVTRKVELWVQILELNENGEYCPVEVTPARDVSTGGIFQLRQGQSRRIQVEVRSVQESGTLPLMEESILSVGIGCVQIKRVRSQNQQEEEDEMDSYQERDLERLRRKWLCALTKRQEYLDQQLQKLVGKPDKTEDDADREAQLLEMRLTLTEERNAVMVPSAGSGIPGAPAEWTPVAGMETHIPVIFLDLNADDFSSQDNLDEPEAGGWDATLAAEEEEEFFELQIVKHHDSEVKAEASWDSTVHECLQLSKGTAADERVYLIVRATVQLSHPAEMQLVLRKRICVNVYGRQGFAQSFLRRMSPRSSIPGCGVTFEIVSNIPEDAQGAEEREALARMAANVEDAASADSEAHIEKYLRSVLAVENILTLDRLRQEVAVKEQLMGKGKLCRRSLSSPNVNRLSASRQDLAPPYNLSSNRGRWESQQDVSQGATNPSRGMSPSRSSLPSSGQQNHSPDPGISGLAASYLNPVKSFVPQMPKLLKSLFPVRDEKKGRQSSPLAQQAVPRIMVQPASLDASAARRKQVAREDMGEQPSRPEGDGSPEKTPKVPSQQPMGDCQAQDSQEGPPSPLSEASSGYFSHSVSTATLSEALAAGSDGAAAPLSPDPPGRSDGPSESCLGTKRDSPPAFSRPRAGDGAEANGRDLKPRPRASPEAPGERGGDGPAAAGTKPFPSASPPREGSLSKQPVEPAGQAGRKQTAPGAPECGFPKAQVQPERLAQPGVAASPFKIQKVKTSELKSFTSMLGSDPGCSLNAEEQQEGEKGTSTPGGLSHDGWEAEEDRLEVVSDSEDASEIPEWLKEGEYVTVGTNKTGTVRYVGPTDFQEGTWVGVELDLPSGKNDGSIGGRQYFRCNPGYGLLVRPGRVRRAMGAARRRSSGARLPGAAMAEGRKSGHFSGSASSLASLTALAKAEGAPALRMEKSQKNAENRKSWAS</sequence>
<evidence type="ECO:0000256" key="10">
    <source>
        <dbReference type="PROSITE-ProRule" id="PRU00283"/>
    </source>
</evidence>
<keyword evidence="7" id="KW-0175">Coiled coil</keyword>
<feature type="compositionally biased region" description="Basic and acidic residues" evidence="11">
    <location>
        <begin position="1490"/>
        <end position="1512"/>
    </location>
</feature>
<accession>A0A7K8W2G9</accession>
<feature type="domain" description="Kinesin motor" evidence="12">
    <location>
        <begin position="1"/>
        <end position="336"/>
    </location>
</feature>
<dbReference type="SUPFAM" id="SSF74924">
    <property type="entry name" value="Cap-Gly domain"/>
    <property type="match status" value="1"/>
</dbReference>
<keyword evidence="4" id="KW-0493">Microtubule</keyword>
<dbReference type="InterPro" id="IPR036961">
    <property type="entry name" value="Kinesin_motor_dom_sf"/>
</dbReference>
<feature type="region of interest" description="Disordered" evidence="11">
    <location>
        <begin position="1878"/>
        <end position="1899"/>
    </location>
</feature>
<dbReference type="InterPro" id="IPR027417">
    <property type="entry name" value="P-loop_NTPase"/>
</dbReference>
<dbReference type="Gene3D" id="6.10.250.2520">
    <property type="match status" value="1"/>
</dbReference>
<dbReference type="Pfam" id="PF12423">
    <property type="entry name" value="KIF1B"/>
    <property type="match status" value="1"/>
</dbReference>
<evidence type="ECO:0000313" key="15">
    <source>
        <dbReference type="Proteomes" id="UP000588334"/>
    </source>
</evidence>
<feature type="compositionally biased region" description="Low complexity" evidence="11">
    <location>
        <begin position="1556"/>
        <end position="1568"/>
    </location>
</feature>
<dbReference type="GO" id="GO:0007018">
    <property type="term" value="P:microtubule-based movement"/>
    <property type="evidence" value="ECO:0007669"/>
    <property type="project" value="InterPro"/>
</dbReference>
<feature type="compositionally biased region" description="Basic and acidic residues" evidence="11">
    <location>
        <begin position="1598"/>
        <end position="1612"/>
    </location>
</feature>
<evidence type="ECO:0000259" key="13">
    <source>
        <dbReference type="PROSITE" id="PS50245"/>
    </source>
</evidence>
<dbReference type="GO" id="GO:0005874">
    <property type="term" value="C:microtubule"/>
    <property type="evidence" value="ECO:0007669"/>
    <property type="project" value="UniProtKB-KW"/>
</dbReference>
<dbReference type="SMART" id="SM00129">
    <property type="entry name" value="KISc"/>
    <property type="match status" value="1"/>
</dbReference>
<dbReference type="GO" id="GO:0005524">
    <property type="term" value="F:ATP binding"/>
    <property type="evidence" value="ECO:0007669"/>
    <property type="project" value="UniProtKB-UniRule"/>
</dbReference>
<evidence type="ECO:0000256" key="3">
    <source>
        <dbReference type="ARBA" id="ARBA00022553"/>
    </source>
</evidence>
<keyword evidence="6 10" id="KW-0067">ATP-binding</keyword>
<evidence type="ECO:0000256" key="8">
    <source>
        <dbReference type="ARBA" id="ARBA00023175"/>
    </source>
</evidence>
<feature type="region of interest" description="Disordered" evidence="11">
    <location>
        <begin position="1836"/>
        <end position="1863"/>
    </location>
</feature>
<dbReference type="PROSITE" id="PS00845">
    <property type="entry name" value="CAP_GLY_1"/>
    <property type="match status" value="1"/>
</dbReference>
<reference evidence="14 15" key="1">
    <citation type="submission" date="2019-09" db="EMBL/GenBank/DDBJ databases">
        <title>Bird 10,000 Genomes (B10K) Project - Family phase.</title>
        <authorList>
            <person name="Zhang G."/>
        </authorList>
    </citation>
    <scope>NUCLEOTIDE SEQUENCE [LARGE SCALE GENOMIC DNA]</scope>
    <source>
        <strain evidence="14">B10K-DU-001-03</strain>
        <tissue evidence="14">Muscle</tissue>
    </source>
</reference>
<evidence type="ECO:0000256" key="11">
    <source>
        <dbReference type="SAM" id="MobiDB-lite"/>
    </source>
</evidence>
<dbReference type="FunFam" id="3.40.850.10:FF:000010">
    <property type="entry name" value="Kinesin family member 13A"/>
    <property type="match status" value="1"/>
</dbReference>
<feature type="non-terminal residue" evidence="14">
    <location>
        <position position="1"/>
    </location>
</feature>
<dbReference type="Proteomes" id="UP000588334">
    <property type="component" value="Unassembled WGS sequence"/>
</dbReference>
<dbReference type="PANTHER" id="PTHR47117">
    <property type="entry name" value="STAR-RELATED LIPID TRANSFER PROTEIN 9"/>
    <property type="match status" value="1"/>
</dbReference>
<dbReference type="PROSITE" id="PS50245">
    <property type="entry name" value="CAP_GLY_2"/>
    <property type="match status" value="1"/>
</dbReference>
<name>A0A7K8W2G9_9FURN</name>
<evidence type="ECO:0000256" key="6">
    <source>
        <dbReference type="ARBA" id="ARBA00022840"/>
    </source>
</evidence>
<feature type="compositionally biased region" description="Low complexity" evidence="11">
    <location>
        <begin position="1400"/>
        <end position="1415"/>
    </location>
</feature>
<dbReference type="InterPro" id="IPR000253">
    <property type="entry name" value="FHA_dom"/>
</dbReference>
<dbReference type="InterPro" id="IPR019821">
    <property type="entry name" value="Kinesin_motor_CS"/>
</dbReference>
<dbReference type="InterPro" id="IPR022140">
    <property type="entry name" value="Kinesin-like_KIF1-typ"/>
</dbReference>
<evidence type="ECO:0000256" key="4">
    <source>
        <dbReference type="ARBA" id="ARBA00022701"/>
    </source>
</evidence>
<evidence type="ECO:0000256" key="9">
    <source>
        <dbReference type="ARBA" id="ARBA00023212"/>
    </source>
</evidence>
<protein>
    <submittedName>
        <fullName evidence="14">KI13B protein</fullName>
    </submittedName>
</protein>
<keyword evidence="8 10" id="KW-0505">Motor protein</keyword>
<evidence type="ECO:0000256" key="7">
    <source>
        <dbReference type="ARBA" id="ARBA00023054"/>
    </source>
</evidence>
<comment type="subcellular location">
    <subcellularLocation>
        <location evidence="1">Cytoplasm</location>
        <location evidence="1">Cytoskeleton</location>
    </subcellularLocation>
</comment>
<dbReference type="FunFam" id="2.60.200.20:FF:000002">
    <property type="entry name" value="Kinesin family member 13A"/>
    <property type="match status" value="1"/>
</dbReference>
<feature type="region of interest" description="Disordered" evidence="11">
    <location>
        <begin position="530"/>
        <end position="563"/>
    </location>
</feature>
<dbReference type="PROSITE" id="PS00411">
    <property type="entry name" value="KINESIN_MOTOR_1"/>
    <property type="match status" value="1"/>
</dbReference>
<dbReference type="GO" id="GO:0005737">
    <property type="term" value="C:cytoplasm"/>
    <property type="evidence" value="ECO:0007669"/>
    <property type="project" value="UniProtKB-ARBA"/>
</dbReference>
<dbReference type="InterPro" id="IPR032405">
    <property type="entry name" value="Kinesin_assoc"/>
</dbReference>
<evidence type="ECO:0000256" key="2">
    <source>
        <dbReference type="ARBA" id="ARBA00022490"/>
    </source>
</evidence>
<dbReference type="SUPFAM" id="SSF49879">
    <property type="entry name" value="SMAD/FHA domain"/>
    <property type="match status" value="1"/>
</dbReference>
<dbReference type="InterPro" id="IPR022164">
    <property type="entry name" value="Kinesin-like"/>
</dbReference>
<evidence type="ECO:0000259" key="12">
    <source>
        <dbReference type="PROSITE" id="PS50067"/>
    </source>
</evidence>
<dbReference type="Pfam" id="PF12473">
    <property type="entry name" value="DUF3694"/>
    <property type="match status" value="2"/>
</dbReference>
<dbReference type="GO" id="GO:0003777">
    <property type="term" value="F:microtubule motor activity"/>
    <property type="evidence" value="ECO:0007669"/>
    <property type="project" value="InterPro"/>
</dbReference>
<dbReference type="Pfam" id="PF00498">
    <property type="entry name" value="FHA"/>
    <property type="match status" value="1"/>
</dbReference>
<dbReference type="InterPro" id="IPR008984">
    <property type="entry name" value="SMAD_FHA_dom_sf"/>
</dbReference>
<feature type="region of interest" description="Disordered" evidence="11">
    <location>
        <begin position="1359"/>
        <end position="1427"/>
    </location>
</feature>
<dbReference type="Pfam" id="PF01302">
    <property type="entry name" value="CAP_GLY"/>
    <property type="match status" value="1"/>
</dbReference>
<dbReference type="GO" id="GO:0045184">
    <property type="term" value="P:establishment of protein localization"/>
    <property type="evidence" value="ECO:0007669"/>
    <property type="project" value="UniProtKB-ARBA"/>
</dbReference>
<dbReference type="InterPro" id="IPR001752">
    <property type="entry name" value="Kinesin_motor_dom"/>
</dbReference>
<dbReference type="SUPFAM" id="SSF52540">
    <property type="entry name" value="P-loop containing nucleoside triphosphate hydrolases"/>
    <property type="match status" value="1"/>
</dbReference>
<proteinExistence type="inferred from homology"/>
<organism evidence="14 15">
    <name type="scientific">Sclerurus mexicanus</name>
    <name type="common">tawny-throated leaftosser</name>
    <dbReference type="NCBI Taxonomy" id="265632"/>
    <lineage>
        <taxon>Eukaryota</taxon>
        <taxon>Metazoa</taxon>
        <taxon>Chordata</taxon>
        <taxon>Craniata</taxon>
        <taxon>Vertebrata</taxon>
        <taxon>Euteleostomi</taxon>
        <taxon>Archelosauria</taxon>
        <taxon>Archosauria</taxon>
        <taxon>Dinosauria</taxon>
        <taxon>Saurischia</taxon>
        <taxon>Theropoda</taxon>
        <taxon>Coelurosauria</taxon>
        <taxon>Aves</taxon>
        <taxon>Neognathae</taxon>
        <taxon>Neoaves</taxon>
        <taxon>Telluraves</taxon>
        <taxon>Australaves</taxon>
        <taxon>Passeriformes</taxon>
        <taxon>Furnariidae</taxon>
        <taxon>Sclerurus</taxon>
    </lineage>
</organism>
<feature type="compositionally biased region" description="Polar residues" evidence="11">
    <location>
        <begin position="1514"/>
        <end position="1553"/>
    </location>
</feature>
<feature type="compositionally biased region" description="Polar residues" evidence="11">
    <location>
        <begin position="1359"/>
        <end position="1371"/>
    </location>
</feature>
<dbReference type="EMBL" id="VWZF01001381">
    <property type="protein sequence ID" value="NXF72847.1"/>
    <property type="molecule type" value="Genomic_DNA"/>
</dbReference>
<feature type="compositionally biased region" description="Polar residues" evidence="11">
    <location>
        <begin position="1379"/>
        <end position="1399"/>
    </location>
</feature>
<keyword evidence="5 10" id="KW-0547">Nucleotide-binding</keyword>
<dbReference type="InterPro" id="IPR000938">
    <property type="entry name" value="CAP-Gly_domain"/>
</dbReference>
<feature type="region of interest" description="Disordered" evidence="11">
    <location>
        <begin position="1455"/>
        <end position="1741"/>
    </location>
</feature>
<comment type="caution">
    <text evidence="14">The sequence shown here is derived from an EMBL/GenBank/DDBJ whole genome shotgun (WGS) entry which is preliminary data.</text>
</comment>
<keyword evidence="2" id="KW-0963">Cytoplasm</keyword>
<dbReference type="OrthoDB" id="3176171at2759"/>
<evidence type="ECO:0000313" key="14">
    <source>
        <dbReference type="EMBL" id="NXF72847.1"/>
    </source>
</evidence>
<dbReference type="CDD" id="cd01365">
    <property type="entry name" value="KISc_KIF1A_KIF1B"/>
    <property type="match status" value="1"/>
</dbReference>
<evidence type="ECO:0000256" key="5">
    <source>
        <dbReference type="ARBA" id="ARBA00022741"/>
    </source>
</evidence>